<proteinExistence type="predicted"/>
<accession>A0A6N2U9L4</accession>
<evidence type="ECO:0008006" key="2">
    <source>
        <dbReference type="Google" id="ProtNLM"/>
    </source>
</evidence>
<gene>
    <name evidence="1" type="ORF">BHLFYP23_00326</name>
</gene>
<organism evidence="1">
    <name type="scientific">Blautia hansenii</name>
    <name type="common">Ruminococcus hansenii</name>
    <dbReference type="NCBI Taxonomy" id="1322"/>
    <lineage>
        <taxon>Bacteria</taxon>
        <taxon>Bacillati</taxon>
        <taxon>Bacillota</taxon>
        <taxon>Clostridia</taxon>
        <taxon>Lachnospirales</taxon>
        <taxon>Lachnospiraceae</taxon>
        <taxon>Blautia</taxon>
    </lineage>
</organism>
<dbReference type="AlphaFoldDB" id="A0A6N2U9L4"/>
<evidence type="ECO:0000313" key="1">
    <source>
        <dbReference type="EMBL" id="VYT14127.1"/>
    </source>
</evidence>
<reference evidence="1" key="1">
    <citation type="submission" date="2019-11" db="EMBL/GenBank/DDBJ databases">
        <authorList>
            <person name="Feng L."/>
        </authorList>
    </citation>
    <scope>NUCLEOTIDE SEQUENCE</scope>
    <source>
        <strain evidence="1">BhanseniiLFYP23</strain>
    </source>
</reference>
<protein>
    <recommendedName>
        <fullName evidence="2">Apea-like HEPN domain-containing protein</fullName>
    </recommendedName>
</protein>
<name>A0A6N2U9L4_BLAHA</name>
<dbReference type="RefSeq" id="WP_156342446.1">
    <property type="nucleotide sequence ID" value="NZ_CACRSY010000012.1"/>
</dbReference>
<dbReference type="EMBL" id="CACRSY010000012">
    <property type="protein sequence ID" value="VYT14127.1"/>
    <property type="molecule type" value="Genomic_DNA"/>
</dbReference>
<sequence>MNLYILPVQRVLLEYVLKLGDMIFFPGDVSNEAIEYSNLLDDEKEKLRLIVEHNRSFFTEQLTGLPFLLLSSKYDIIEINNDITIFEKILNDANRRFDYIRILECPFNRPEYTIGIPGLIDGKRMLFSINDDYSIGAYINGEEEFYLMQKGIGLDLGVTENNDTRLYRVIYSHRNDEVYNLYRRYIAEACEALQIIDETRCFIFLFSKIDGMGLCDTYSFTDNKKRILSIVAENQSNFDVISSQLYFYSKEIRTEVVHKGKRIDELVSIRKAHEINQELFNIIIRFCTKVIDSEITSIESLKEYILNEVSKYSYKMPQEQSLAGLPVVYSQRTTYVATLEGLQISYPEKRGNYLLLPSLNQFEYDRYYKNYVSKDLGEDYESIFNDFSIEDFEYIIEILYRCERADDGYPRVIGLNLPKISDEYMRSPIIREQFVDYICNELNECLYYDMLSGGDILNGEVLPPRVGLRTGIRAIYEFVEDKEELFLQFVPGRVFSEYQIPSEAYNCIKLYKDDIYEILFGNANYIDNLCKRSLVNICESEYVRDWTQRISYLFDTFDGIDPRNYNKEKVIKLVFTILAIDKADYLRNKQKYEQLKNKYRNPILHGGKSIFEIEPDINEIKKVDTYLRKTIMDYCLKIHSLSISTWEELDNAYRVQQNFLKL</sequence>